<organism evidence="2 3">
    <name type="scientific">Paraglaciecola mesophila KMM 241</name>
    <dbReference type="NCBI Taxonomy" id="1128912"/>
    <lineage>
        <taxon>Bacteria</taxon>
        <taxon>Pseudomonadati</taxon>
        <taxon>Pseudomonadota</taxon>
        <taxon>Gammaproteobacteria</taxon>
        <taxon>Alteromonadales</taxon>
        <taxon>Alteromonadaceae</taxon>
        <taxon>Paraglaciecola</taxon>
    </lineage>
</organism>
<name>K6YFH5_9ALTE</name>
<dbReference type="AlphaFoldDB" id="K6YFH5"/>
<protein>
    <submittedName>
        <fullName evidence="2">Uncharacterized protein</fullName>
    </submittedName>
</protein>
<evidence type="ECO:0000313" key="3">
    <source>
        <dbReference type="Proteomes" id="UP000006263"/>
    </source>
</evidence>
<gene>
    <name evidence="2" type="ORF">GMES_0430</name>
</gene>
<keyword evidence="1" id="KW-0472">Membrane</keyword>
<reference evidence="2 3" key="1">
    <citation type="journal article" date="2017" name="Antonie Van Leeuwenhoek">
        <title>Rhizobium rhizosphaerae sp. nov., a novel species isolated from rice rhizosphere.</title>
        <authorList>
            <person name="Zhao J.J."/>
            <person name="Zhang J."/>
            <person name="Zhang R.J."/>
            <person name="Zhang C.W."/>
            <person name="Yin H.Q."/>
            <person name="Zhang X.X."/>
        </authorList>
    </citation>
    <scope>NUCLEOTIDE SEQUENCE [LARGE SCALE GENOMIC DNA]</scope>
    <source>
        <strain evidence="2 3">KMM 241</strain>
    </source>
</reference>
<proteinExistence type="predicted"/>
<keyword evidence="1" id="KW-0812">Transmembrane</keyword>
<dbReference type="EMBL" id="BAEP01000005">
    <property type="protein sequence ID" value="GAC22736.1"/>
    <property type="molecule type" value="Genomic_DNA"/>
</dbReference>
<keyword evidence="1" id="KW-1133">Transmembrane helix</keyword>
<accession>K6YFH5</accession>
<comment type="caution">
    <text evidence="2">The sequence shown here is derived from an EMBL/GenBank/DDBJ whole genome shotgun (WGS) entry which is preliminary data.</text>
</comment>
<dbReference type="Proteomes" id="UP000006263">
    <property type="component" value="Unassembled WGS sequence"/>
</dbReference>
<sequence>MAMVCIARAAKSDRNVVHHDHCTIFVHLTALLANLVQVSLLYPSRTL</sequence>
<feature type="transmembrane region" description="Helical" evidence="1">
    <location>
        <begin position="24"/>
        <end position="42"/>
    </location>
</feature>
<evidence type="ECO:0000256" key="1">
    <source>
        <dbReference type="SAM" id="Phobius"/>
    </source>
</evidence>
<evidence type="ECO:0000313" key="2">
    <source>
        <dbReference type="EMBL" id="GAC22736.1"/>
    </source>
</evidence>